<sequence length="71" mass="8364">MNQQVIHPMAKLQSKIKSLVDSQILKPTDGIWKMAFLYGDKWEFWKEELEAYDFSMQDPVSEILAVDEWEG</sequence>
<protein>
    <submittedName>
        <fullName evidence="1">DUF4327 family protein</fullName>
    </submittedName>
</protein>
<dbReference type="Proteomes" id="UP001232992">
    <property type="component" value="Unassembled WGS sequence"/>
</dbReference>
<gene>
    <name evidence="1" type="ORF">PMH09_06370</name>
</gene>
<comment type="caution">
    <text evidence="1">The sequence shown here is derived from an EMBL/GenBank/DDBJ whole genome shotgun (WGS) entry which is preliminary data.</text>
</comment>
<name>A0ABT7BUE9_9CYAN</name>
<keyword evidence="2" id="KW-1185">Reference proteome</keyword>
<reference evidence="1 2" key="1">
    <citation type="submission" date="2023-01" db="EMBL/GenBank/DDBJ databases">
        <title>Novel diversity within Roseofilum (Cyanobacteria; Desertifilaceae) from marine benthic mats with descriptions of four novel species.</title>
        <authorList>
            <person name="Wang Y."/>
            <person name="Berthold D.E."/>
            <person name="Hu J."/>
            <person name="Lefler F.W."/>
            <person name="Laughinghouse H.D. IV."/>
        </authorList>
    </citation>
    <scope>NUCLEOTIDE SEQUENCE [LARGE SCALE GENOMIC DNA]</scope>
    <source>
        <strain evidence="1 2">BLCC-M143</strain>
    </source>
</reference>
<organism evidence="1 2">
    <name type="scientific">Roseofilum casamattae BLCC-M143</name>
    <dbReference type="NCBI Taxonomy" id="3022442"/>
    <lineage>
        <taxon>Bacteria</taxon>
        <taxon>Bacillati</taxon>
        <taxon>Cyanobacteriota</taxon>
        <taxon>Cyanophyceae</taxon>
        <taxon>Desertifilales</taxon>
        <taxon>Desertifilaceae</taxon>
        <taxon>Roseofilum</taxon>
        <taxon>Roseofilum casamattae</taxon>
    </lineage>
</organism>
<evidence type="ECO:0000313" key="1">
    <source>
        <dbReference type="EMBL" id="MDJ1182817.1"/>
    </source>
</evidence>
<dbReference type="RefSeq" id="WP_347178999.1">
    <property type="nucleotide sequence ID" value="NZ_JAQOSQ010000004.1"/>
</dbReference>
<accession>A0ABT7BUE9</accession>
<dbReference type="InterPro" id="IPR025477">
    <property type="entry name" value="DUF4327"/>
</dbReference>
<dbReference type="EMBL" id="JAQOSQ010000004">
    <property type="protein sequence ID" value="MDJ1182817.1"/>
    <property type="molecule type" value="Genomic_DNA"/>
</dbReference>
<evidence type="ECO:0000313" key="2">
    <source>
        <dbReference type="Proteomes" id="UP001232992"/>
    </source>
</evidence>
<proteinExistence type="predicted"/>
<dbReference type="Pfam" id="PF14217">
    <property type="entry name" value="DUF4327"/>
    <property type="match status" value="1"/>
</dbReference>